<accession>A0A8S1U041</accession>
<dbReference type="EMBL" id="CAJJDP010000033">
    <property type="protein sequence ID" value="CAD8157312.1"/>
    <property type="molecule type" value="Genomic_DNA"/>
</dbReference>
<feature type="region of interest" description="Disordered" evidence="1">
    <location>
        <begin position="409"/>
        <end position="436"/>
    </location>
</feature>
<dbReference type="AlphaFoldDB" id="A0A8S1U041"/>
<keyword evidence="3" id="KW-1185">Reference proteome</keyword>
<protein>
    <submittedName>
        <fullName evidence="2">Uncharacterized protein</fullName>
    </submittedName>
</protein>
<evidence type="ECO:0000256" key="1">
    <source>
        <dbReference type="SAM" id="MobiDB-lite"/>
    </source>
</evidence>
<reference evidence="2" key="1">
    <citation type="submission" date="2021-01" db="EMBL/GenBank/DDBJ databases">
        <authorList>
            <consortium name="Genoscope - CEA"/>
            <person name="William W."/>
        </authorList>
    </citation>
    <scope>NUCLEOTIDE SEQUENCE</scope>
</reference>
<organism evidence="2 3">
    <name type="scientific">Paramecium octaurelia</name>
    <dbReference type="NCBI Taxonomy" id="43137"/>
    <lineage>
        <taxon>Eukaryota</taxon>
        <taxon>Sar</taxon>
        <taxon>Alveolata</taxon>
        <taxon>Ciliophora</taxon>
        <taxon>Intramacronucleata</taxon>
        <taxon>Oligohymenophorea</taxon>
        <taxon>Peniculida</taxon>
        <taxon>Parameciidae</taxon>
        <taxon>Paramecium</taxon>
    </lineage>
</organism>
<name>A0A8S1U041_PAROT</name>
<evidence type="ECO:0000313" key="3">
    <source>
        <dbReference type="Proteomes" id="UP000683925"/>
    </source>
</evidence>
<dbReference type="OMA" id="IQKERMP"/>
<dbReference type="Proteomes" id="UP000683925">
    <property type="component" value="Unassembled WGS sequence"/>
</dbReference>
<sequence length="617" mass="72928">MKHHSYEYVESQKAFRFNPIRENSLQRLEEFFSAYQKIQNVVSLKLPIGYHFRVAKISNIEMRGNELFVKFYYDGLYGNKLQITYGQQQFARFLVSEDKYIDKSKIDVLGIKSVFQSLIETFHWSANFGLFLDPQIENLLYKETETDFYVYIPSFTYIAQSLADQKEKEPSLKVFDEFRNQAYQNLTFIFLLRLLNWFFDLIKQQDEDINLYKKIREKFTFNQSLESIDPLSLTESCYGVDFLYAEDLVKKKMIRYGLKQTQFLYQLNQNEILRTMILKFLENELLLIPIRNKPLQDESTEISEFKIQMEEPQLISTRYKLTQNTLKFFNDLKAIKPIQGISLDIYTPFLSALAKKLNGVQIAVRRNWKKITTKHELDVLHNQKGQEQNQQQNQNSQIRTAASLQIQDQQSKSVPNQQGHDQQIRTAPNSSNQDQNNSEIFEIKWASWINPQNLIYMAITQSGVLTEKDVKKFIIQYKIELLEEKNCYLVKTSIPEVVFNIDTADDIAYFVNSIQKERMPTNVYVDDTRKLTFYTALVLGSQGPILWEILKIMDIHQIYFYHCLDFYAKNISSGKQIKDAKYSNFLLELKNLIKDYEYDLKQIYPKLKSNSQDREGF</sequence>
<dbReference type="OrthoDB" id="305556at2759"/>
<gene>
    <name evidence="2" type="ORF">POCTA_138.1.T0330251</name>
</gene>
<evidence type="ECO:0000313" key="2">
    <source>
        <dbReference type="EMBL" id="CAD8157312.1"/>
    </source>
</evidence>
<comment type="caution">
    <text evidence="2">The sequence shown here is derived from an EMBL/GenBank/DDBJ whole genome shotgun (WGS) entry which is preliminary data.</text>
</comment>
<proteinExistence type="predicted"/>